<organism evidence="2 3">
    <name type="scientific">Dyella dinghuensis</name>
    <dbReference type="NCBI Taxonomy" id="1920169"/>
    <lineage>
        <taxon>Bacteria</taxon>
        <taxon>Pseudomonadati</taxon>
        <taxon>Pseudomonadota</taxon>
        <taxon>Gammaproteobacteria</taxon>
        <taxon>Lysobacterales</taxon>
        <taxon>Rhodanobacteraceae</taxon>
        <taxon>Dyella</taxon>
    </lineage>
</organism>
<keyword evidence="3" id="KW-1185">Reference proteome</keyword>
<dbReference type="EMBL" id="RYZR01000008">
    <property type="protein sequence ID" value="RUL61661.1"/>
    <property type="molecule type" value="Genomic_DNA"/>
</dbReference>
<dbReference type="Gene3D" id="1.25.40.20">
    <property type="entry name" value="Ankyrin repeat-containing domain"/>
    <property type="match status" value="2"/>
</dbReference>
<dbReference type="SUPFAM" id="SSF48403">
    <property type="entry name" value="Ankyrin repeat"/>
    <property type="match status" value="1"/>
</dbReference>
<comment type="caution">
    <text evidence="2">The sequence shown here is derived from an EMBL/GenBank/DDBJ whole genome shotgun (WGS) entry which is preliminary data.</text>
</comment>
<accession>A0A3S0RCI0</accession>
<keyword evidence="1" id="KW-0732">Signal</keyword>
<dbReference type="InterPro" id="IPR051616">
    <property type="entry name" value="Cul2-RING_E3_ligase_SR"/>
</dbReference>
<dbReference type="InterPro" id="IPR036770">
    <property type="entry name" value="Ankyrin_rpt-contain_sf"/>
</dbReference>
<feature type="signal peptide" evidence="1">
    <location>
        <begin position="1"/>
        <end position="19"/>
    </location>
</feature>
<gene>
    <name evidence="2" type="ORF">EKH79_18440</name>
</gene>
<dbReference type="Proteomes" id="UP000267077">
    <property type="component" value="Unassembled WGS sequence"/>
</dbReference>
<feature type="chain" id="PRO_5018572684" evidence="1">
    <location>
        <begin position="20"/>
        <end position="303"/>
    </location>
</feature>
<protein>
    <submittedName>
        <fullName evidence="2">Ankyrin repeat domain-containing protein</fullName>
    </submittedName>
</protein>
<evidence type="ECO:0000313" key="3">
    <source>
        <dbReference type="Proteomes" id="UP000267077"/>
    </source>
</evidence>
<dbReference type="PROSITE" id="PS51257">
    <property type="entry name" value="PROKAR_LIPOPROTEIN"/>
    <property type="match status" value="1"/>
</dbReference>
<reference evidence="2 3" key="1">
    <citation type="submission" date="2018-12" db="EMBL/GenBank/DDBJ databases">
        <title>Dyella dinghuensis sp. nov. DHOA06 and Dyella choica sp. nov. 4M-K27, isolated from forest soil.</title>
        <authorList>
            <person name="Qiu L.-H."/>
            <person name="Gao Z.-H."/>
        </authorList>
    </citation>
    <scope>NUCLEOTIDE SEQUENCE [LARGE SCALE GENOMIC DNA]</scope>
    <source>
        <strain evidence="2 3">DHOA06</strain>
    </source>
</reference>
<evidence type="ECO:0000256" key="1">
    <source>
        <dbReference type="SAM" id="SignalP"/>
    </source>
</evidence>
<dbReference type="PANTHER" id="PTHR46224:SF61">
    <property type="entry name" value="ANKYRIN-LIKE PROTEIN"/>
    <property type="match status" value="1"/>
</dbReference>
<proteinExistence type="predicted"/>
<dbReference type="AlphaFoldDB" id="A0A3S0RCI0"/>
<dbReference type="Pfam" id="PF12796">
    <property type="entry name" value="Ank_2"/>
    <property type="match status" value="1"/>
</dbReference>
<sequence length="303" mass="34046">MKIAWMRFACVVATAVLLAGCNIPDSSGGSAQRPLFFADQVFKDPKAQALANAAARGDVEEVRHLMKDEHVNPDTIFADDDSGMPLIAWPVFNLNPAGLKAMLDNGADPNARKPGHRVKKFPDGSVSDHFMYDNAMVWAAKQDDPIYLNLLLDHGGDPNTRNGNNETLLFQAFIWHRQWKNVQALVKHGADVNAHAQGRSILYNFATSGGFEQVYWLLQHGADPKSAAMANPIPPATETRYPVIESIFWYPTDPKKLEVLEWQRKCQQWLLSHGYKRPPLSAPFREWRKAFGLPYEEKDIPLL</sequence>
<dbReference type="PANTHER" id="PTHR46224">
    <property type="entry name" value="ANKYRIN REPEAT FAMILY PROTEIN"/>
    <property type="match status" value="1"/>
</dbReference>
<dbReference type="InterPro" id="IPR002110">
    <property type="entry name" value="Ankyrin_rpt"/>
</dbReference>
<name>A0A3S0RCI0_9GAMM</name>
<evidence type="ECO:0000313" key="2">
    <source>
        <dbReference type="EMBL" id="RUL61661.1"/>
    </source>
</evidence>
<dbReference type="SMART" id="SM00248">
    <property type="entry name" value="ANK"/>
    <property type="match status" value="4"/>
</dbReference>